<evidence type="ECO:0000313" key="2">
    <source>
        <dbReference type="EMBL" id="RKL64719.1"/>
    </source>
</evidence>
<gene>
    <name evidence="2" type="ORF">CR203_24810</name>
</gene>
<protein>
    <submittedName>
        <fullName evidence="2">Uncharacterized protein</fullName>
    </submittedName>
</protein>
<name>A0A3A9JWS5_9BACI</name>
<dbReference type="OrthoDB" id="2622664at2"/>
<evidence type="ECO:0000313" key="3">
    <source>
        <dbReference type="Proteomes" id="UP000281498"/>
    </source>
</evidence>
<keyword evidence="3" id="KW-1185">Reference proteome</keyword>
<evidence type="ECO:0000256" key="1">
    <source>
        <dbReference type="SAM" id="Phobius"/>
    </source>
</evidence>
<organism evidence="2 3">
    <name type="scientific">Salipaludibacillus neizhouensis</name>
    <dbReference type="NCBI Taxonomy" id="885475"/>
    <lineage>
        <taxon>Bacteria</taxon>
        <taxon>Bacillati</taxon>
        <taxon>Bacillota</taxon>
        <taxon>Bacilli</taxon>
        <taxon>Bacillales</taxon>
        <taxon>Bacillaceae</taxon>
    </lineage>
</organism>
<keyword evidence="1" id="KW-0472">Membrane</keyword>
<dbReference type="AlphaFoldDB" id="A0A3A9JWS5"/>
<sequence length="61" mass="7277">MNKFLSAVLAIILFSALYSWFGYVPISQREPNVYYFGFFETFVFVVIYAGPVFFLREYHFL</sequence>
<comment type="caution">
    <text evidence="2">The sequence shown here is derived from an EMBL/GenBank/DDBJ whole genome shotgun (WGS) entry which is preliminary data.</text>
</comment>
<dbReference type="RefSeq" id="WP_110935608.1">
    <property type="nucleotide sequence ID" value="NZ_KZ614146.1"/>
</dbReference>
<dbReference type="Proteomes" id="UP000281498">
    <property type="component" value="Unassembled WGS sequence"/>
</dbReference>
<proteinExistence type="predicted"/>
<dbReference type="EMBL" id="PDOE01000048">
    <property type="protein sequence ID" value="RKL64719.1"/>
    <property type="molecule type" value="Genomic_DNA"/>
</dbReference>
<accession>A0A3A9JWS5</accession>
<keyword evidence="1" id="KW-0812">Transmembrane</keyword>
<feature type="transmembrane region" description="Helical" evidence="1">
    <location>
        <begin position="35"/>
        <end position="55"/>
    </location>
</feature>
<keyword evidence="1" id="KW-1133">Transmembrane helix</keyword>
<reference evidence="2 3" key="1">
    <citation type="submission" date="2017-10" db="EMBL/GenBank/DDBJ databases">
        <title>Bacillus sp. nov., a halophilic bacterium isolated from a Keqin Lake.</title>
        <authorList>
            <person name="Wang H."/>
        </authorList>
    </citation>
    <scope>NUCLEOTIDE SEQUENCE [LARGE SCALE GENOMIC DNA]</scope>
    <source>
        <strain evidence="2 3">KCTC 13187</strain>
    </source>
</reference>